<protein>
    <submittedName>
        <fullName evidence="3">Rho-associated protein kinase</fullName>
    </submittedName>
</protein>
<reference evidence="3 4" key="1">
    <citation type="journal article" date="2021" name="Elife">
        <title>Chloroplast acquisition without the gene transfer in kleptoplastic sea slugs, Plakobranchus ocellatus.</title>
        <authorList>
            <person name="Maeda T."/>
            <person name="Takahashi S."/>
            <person name="Yoshida T."/>
            <person name="Shimamura S."/>
            <person name="Takaki Y."/>
            <person name="Nagai Y."/>
            <person name="Toyoda A."/>
            <person name="Suzuki Y."/>
            <person name="Arimoto A."/>
            <person name="Ishii H."/>
            <person name="Satoh N."/>
            <person name="Nishiyama T."/>
            <person name="Hasebe M."/>
            <person name="Maruyama T."/>
            <person name="Minagawa J."/>
            <person name="Obokata J."/>
            <person name="Shigenobu S."/>
        </authorList>
    </citation>
    <scope>NUCLEOTIDE SEQUENCE [LARGE SCALE GENOMIC DNA]</scope>
</reference>
<organism evidence="3 4">
    <name type="scientific">Plakobranchus ocellatus</name>
    <dbReference type="NCBI Taxonomy" id="259542"/>
    <lineage>
        <taxon>Eukaryota</taxon>
        <taxon>Metazoa</taxon>
        <taxon>Spiralia</taxon>
        <taxon>Lophotrochozoa</taxon>
        <taxon>Mollusca</taxon>
        <taxon>Gastropoda</taxon>
        <taxon>Heterobranchia</taxon>
        <taxon>Euthyneura</taxon>
        <taxon>Panpulmonata</taxon>
        <taxon>Sacoglossa</taxon>
        <taxon>Placobranchoidea</taxon>
        <taxon>Plakobranchidae</taxon>
        <taxon>Plakobranchus</taxon>
    </lineage>
</organism>
<dbReference type="GO" id="GO:0005856">
    <property type="term" value="C:cytoskeleton"/>
    <property type="evidence" value="ECO:0007669"/>
    <property type="project" value="TreeGrafter"/>
</dbReference>
<dbReference type="GO" id="GO:0031032">
    <property type="term" value="P:actomyosin structure organization"/>
    <property type="evidence" value="ECO:0007669"/>
    <property type="project" value="TreeGrafter"/>
</dbReference>
<comment type="caution">
    <text evidence="3">The sequence shown here is derived from an EMBL/GenBank/DDBJ whole genome shotgun (WGS) entry which is preliminary data.</text>
</comment>
<gene>
    <name evidence="3" type="ORF">PoB_000355100</name>
</gene>
<dbReference type="GO" id="GO:0005524">
    <property type="term" value="F:ATP binding"/>
    <property type="evidence" value="ECO:0007669"/>
    <property type="project" value="UniProtKB-UniRule"/>
</dbReference>
<keyword evidence="3" id="KW-0808">Transferase</keyword>
<dbReference type="AlphaFoldDB" id="A0AAV3XJX3"/>
<dbReference type="GO" id="GO:0005737">
    <property type="term" value="C:cytoplasm"/>
    <property type="evidence" value="ECO:0007669"/>
    <property type="project" value="TreeGrafter"/>
</dbReference>
<dbReference type="GO" id="GO:0048598">
    <property type="term" value="P:embryonic morphogenesis"/>
    <property type="evidence" value="ECO:0007669"/>
    <property type="project" value="TreeGrafter"/>
</dbReference>
<feature type="compositionally biased region" description="Polar residues" evidence="2">
    <location>
        <begin position="178"/>
        <end position="188"/>
    </location>
</feature>
<dbReference type="GO" id="GO:0072518">
    <property type="term" value="F:Rho-dependent protein serine/threonine kinase activity"/>
    <property type="evidence" value="ECO:0007669"/>
    <property type="project" value="TreeGrafter"/>
</dbReference>
<evidence type="ECO:0000313" key="4">
    <source>
        <dbReference type="Proteomes" id="UP000735302"/>
    </source>
</evidence>
<dbReference type="InterPro" id="IPR017441">
    <property type="entry name" value="Protein_kinase_ATP_BS"/>
</dbReference>
<dbReference type="Proteomes" id="UP000735302">
    <property type="component" value="Unassembled WGS sequence"/>
</dbReference>
<feature type="region of interest" description="Disordered" evidence="2">
    <location>
        <begin position="155"/>
        <end position="188"/>
    </location>
</feature>
<dbReference type="GO" id="GO:1901888">
    <property type="term" value="P:regulation of cell junction assembly"/>
    <property type="evidence" value="ECO:0007669"/>
    <property type="project" value="TreeGrafter"/>
</dbReference>
<proteinExistence type="predicted"/>
<feature type="binding site" evidence="1">
    <location>
        <position position="106"/>
    </location>
    <ligand>
        <name>ATP</name>
        <dbReference type="ChEBI" id="CHEBI:30616"/>
    </ligand>
</feature>
<dbReference type="GO" id="GO:0007266">
    <property type="term" value="P:Rho protein signal transduction"/>
    <property type="evidence" value="ECO:0007669"/>
    <property type="project" value="TreeGrafter"/>
</dbReference>
<keyword evidence="1" id="KW-0547">Nucleotide-binding</keyword>
<dbReference type="GO" id="GO:0000281">
    <property type="term" value="P:mitotic cytokinesis"/>
    <property type="evidence" value="ECO:0007669"/>
    <property type="project" value="TreeGrafter"/>
</dbReference>
<sequence>MVMSDPDYRKRLAVLEERLADPNSNINVDGLLDGLTALVADLDFPAIKRIKNVEHFLERYGQQVELINNSRMKETDFDVVKVIGRGAFGEVQLVRHKTTRAVFAMKLLSKYEMLVTNRLRPPAISSRLCIGNLGWLMFSKPTLRSTGTPLTWIRAPPPAPWPEEGPQSLRSPCGWGVNKTNQPQKHFA</sequence>
<dbReference type="PROSITE" id="PS00107">
    <property type="entry name" value="PROTEIN_KINASE_ATP"/>
    <property type="match status" value="1"/>
</dbReference>
<keyword evidence="1" id="KW-0067">ATP-binding</keyword>
<evidence type="ECO:0000256" key="2">
    <source>
        <dbReference type="SAM" id="MobiDB-lite"/>
    </source>
</evidence>
<name>A0AAV3XJX3_9GAST</name>
<keyword evidence="4" id="KW-1185">Reference proteome</keyword>
<dbReference type="PANTHER" id="PTHR22988">
    <property type="entry name" value="MYOTONIC DYSTROPHY S/T KINASE-RELATED"/>
    <property type="match status" value="1"/>
</dbReference>
<dbReference type="InterPro" id="IPR050839">
    <property type="entry name" value="Rho-assoc_Ser/Thr_Kinase"/>
</dbReference>
<keyword evidence="3" id="KW-0418">Kinase</keyword>
<dbReference type="InterPro" id="IPR011009">
    <property type="entry name" value="Kinase-like_dom_sf"/>
</dbReference>
<dbReference type="PANTHER" id="PTHR22988:SF73">
    <property type="entry name" value="RHO-ASSOCIATED PROTEIN KINASE"/>
    <property type="match status" value="1"/>
</dbReference>
<evidence type="ECO:0000313" key="3">
    <source>
        <dbReference type="EMBL" id="GFN77045.1"/>
    </source>
</evidence>
<evidence type="ECO:0000256" key="1">
    <source>
        <dbReference type="PROSITE-ProRule" id="PRU10141"/>
    </source>
</evidence>
<dbReference type="GO" id="GO:0030866">
    <property type="term" value="P:cortical actin cytoskeleton organization"/>
    <property type="evidence" value="ECO:0007669"/>
    <property type="project" value="TreeGrafter"/>
</dbReference>
<dbReference type="EMBL" id="BLXT01000437">
    <property type="protein sequence ID" value="GFN77045.1"/>
    <property type="molecule type" value="Genomic_DNA"/>
</dbReference>
<dbReference type="Gene3D" id="3.30.200.20">
    <property type="entry name" value="Phosphorylase Kinase, domain 1"/>
    <property type="match status" value="1"/>
</dbReference>
<accession>A0AAV3XJX3</accession>
<dbReference type="SUPFAM" id="SSF56112">
    <property type="entry name" value="Protein kinase-like (PK-like)"/>
    <property type="match status" value="1"/>
</dbReference>